<gene>
    <name evidence="1" type="ORF">NS354_04720</name>
</gene>
<reference evidence="1 2" key="1">
    <citation type="journal article" date="2016" name="Front. Microbiol.">
        <title>Genomic Resource of Rice Seed Associated Bacteria.</title>
        <authorList>
            <person name="Midha S."/>
            <person name="Bansal K."/>
            <person name="Sharma S."/>
            <person name="Kumar N."/>
            <person name="Patil P.P."/>
            <person name="Chaudhry V."/>
            <person name="Patil P.B."/>
        </authorList>
    </citation>
    <scope>NUCLEOTIDE SEQUENCE [LARGE SCALE GENOMIC DNA]</scope>
    <source>
        <strain evidence="1 2">NS354</strain>
    </source>
</reference>
<dbReference type="EMBL" id="LDRK01000020">
    <property type="protein sequence ID" value="KTR86467.1"/>
    <property type="molecule type" value="Genomic_DNA"/>
</dbReference>
<evidence type="ECO:0008006" key="3">
    <source>
        <dbReference type="Google" id="ProtNLM"/>
    </source>
</evidence>
<sequence length="413" mass="44118">MTSPTSPKDSRTVIRCGGSADFLAALPHVTGFTASDSVFLVGFAGSRSGTVVRTDLPPNEEPRETLALLDLASDLARDLSASHGSPAALAIVITSSAAFTADGSPPWLRLARRLERRLRRDGAEIRDLCVVAADGWSSLLDPRASPAARPLSEITESSVARGPLRCADPPVALAELGRIPDPLPERIAAVAAALERHHPHDFPGSEGVPPHRSEPGSTAHAYFRWLSETAAVARELREDAPLSVDATARLIRCCQHSDRWLVIALGLLTRPEFPLELAREFPMGRFAGVPVEAPASDAPGWSILRILTGVCSEFTEHARLRAVSDRLLGAAAETPEPLRPGLLALSAWVWWLCGSQTVAQRHLAEAATIDPSHQLSRMVRRLASTPIALPFSADGFTHRGGAPHAPSQPAAPR</sequence>
<accession>A0A147EPT9</accession>
<dbReference type="Pfam" id="PF13830">
    <property type="entry name" value="DUF4192"/>
    <property type="match status" value="1"/>
</dbReference>
<comment type="caution">
    <text evidence="1">The sequence shown here is derived from an EMBL/GenBank/DDBJ whole genome shotgun (WGS) entry which is preliminary data.</text>
</comment>
<dbReference type="AlphaFoldDB" id="A0A147EPT9"/>
<dbReference type="InterPro" id="IPR025447">
    <property type="entry name" value="DUF4192"/>
</dbReference>
<evidence type="ECO:0000313" key="1">
    <source>
        <dbReference type="EMBL" id="KTR86467.1"/>
    </source>
</evidence>
<name>A0A147EPT9_9MICO</name>
<evidence type="ECO:0000313" key="2">
    <source>
        <dbReference type="Proteomes" id="UP000070810"/>
    </source>
</evidence>
<dbReference type="RefSeq" id="WP_058593443.1">
    <property type="nucleotide sequence ID" value="NZ_LDRK01000020.1"/>
</dbReference>
<keyword evidence="2" id="KW-1185">Reference proteome</keyword>
<dbReference type="Proteomes" id="UP000070810">
    <property type="component" value="Unassembled WGS sequence"/>
</dbReference>
<organism evidence="1 2">
    <name type="scientific">Leucobacter chromiiresistens</name>
    <dbReference type="NCBI Taxonomy" id="1079994"/>
    <lineage>
        <taxon>Bacteria</taxon>
        <taxon>Bacillati</taxon>
        <taxon>Actinomycetota</taxon>
        <taxon>Actinomycetes</taxon>
        <taxon>Micrococcales</taxon>
        <taxon>Microbacteriaceae</taxon>
        <taxon>Leucobacter</taxon>
    </lineage>
</organism>
<dbReference type="OrthoDB" id="4954868at2"/>
<proteinExistence type="predicted"/>
<protein>
    <recommendedName>
        <fullName evidence="3">DUF4192 family protein</fullName>
    </recommendedName>
</protein>